<evidence type="ECO:0000313" key="2">
    <source>
        <dbReference type="Proteomes" id="UP000492821"/>
    </source>
</evidence>
<protein>
    <submittedName>
        <fullName evidence="3">Uncharacterized protein</fullName>
    </submittedName>
</protein>
<proteinExistence type="predicted"/>
<organism evidence="2 3">
    <name type="scientific">Panagrellus redivivus</name>
    <name type="common">Microworm</name>
    <dbReference type="NCBI Taxonomy" id="6233"/>
    <lineage>
        <taxon>Eukaryota</taxon>
        <taxon>Metazoa</taxon>
        <taxon>Ecdysozoa</taxon>
        <taxon>Nematoda</taxon>
        <taxon>Chromadorea</taxon>
        <taxon>Rhabditida</taxon>
        <taxon>Tylenchina</taxon>
        <taxon>Panagrolaimomorpha</taxon>
        <taxon>Panagrolaimoidea</taxon>
        <taxon>Panagrolaimidae</taxon>
        <taxon>Panagrellus</taxon>
    </lineage>
</organism>
<accession>A0A7E4VJZ7</accession>
<evidence type="ECO:0000313" key="3">
    <source>
        <dbReference type="WBParaSite" id="Pan_g22092.t1"/>
    </source>
</evidence>
<evidence type="ECO:0000256" key="1">
    <source>
        <dbReference type="SAM" id="MobiDB-lite"/>
    </source>
</evidence>
<reference evidence="3" key="2">
    <citation type="submission" date="2020-10" db="UniProtKB">
        <authorList>
            <consortium name="WormBaseParasite"/>
        </authorList>
    </citation>
    <scope>IDENTIFICATION</scope>
</reference>
<feature type="compositionally biased region" description="Basic and acidic residues" evidence="1">
    <location>
        <begin position="57"/>
        <end position="70"/>
    </location>
</feature>
<feature type="compositionally biased region" description="Polar residues" evidence="1">
    <location>
        <begin position="1"/>
        <end position="13"/>
    </location>
</feature>
<feature type="compositionally biased region" description="Polar residues" evidence="1">
    <location>
        <begin position="41"/>
        <end position="56"/>
    </location>
</feature>
<sequence length="70" mass="7720">MGSMLSKGTSANASLDEPWQSGQTTGSRDEGQERTMKGQRYSRNSTSVTPFLNRPTEQSRIDRSDIDPLA</sequence>
<feature type="compositionally biased region" description="Basic and acidic residues" evidence="1">
    <location>
        <begin position="27"/>
        <end position="36"/>
    </location>
</feature>
<dbReference type="AlphaFoldDB" id="A0A7E4VJZ7"/>
<reference evidence="2" key="1">
    <citation type="journal article" date="2013" name="Genetics">
        <title>The draft genome and transcriptome of Panagrellus redivivus are shaped by the harsh demands of a free-living lifestyle.</title>
        <authorList>
            <person name="Srinivasan J."/>
            <person name="Dillman A.R."/>
            <person name="Macchietto M.G."/>
            <person name="Heikkinen L."/>
            <person name="Lakso M."/>
            <person name="Fracchia K.M."/>
            <person name="Antoshechkin I."/>
            <person name="Mortazavi A."/>
            <person name="Wong G."/>
            <person name="Sternberg P.W."/>
        </authorList>
    </citation>
    <scope>NUCLEOTIDE SEQUENCE [LARGE SCALE GENOMIC DNA]</scope>
    <source>
        <strain evidence="2">MT8872</strain>
    </source>
</reference>
<keyword evidence="2" id="KW-1185">Reference proteome</keyword>
<name>A0A7E4VJZ7_PANRE</name>
<dbReference type="Proteomes" id="UP000492821">
    <property type="component" value="Unassembled WGS sequence"/>
</dbReference>
<dbReference type="WBParaSite" id="Pan_g22092.t1">
    <property type="protein sequence ID" value="Pan_g22092.t1"/>
    <property type="gene ID" value="Pan_g22092"/>
</dbReference>
<feature type="region of interest" description="Disordered" evidence="1">
    <location>
        <begin position="1"/>
        <end position="70"/>
    </location>
</feature>